<sequence length="849" mass="89512">MKILTSAALAASVSFVPFGVAHADEAPSVAIPVATADAAAEAAAAAEGSAIIVTGARGHSQRSVADSPVPVDVIGPAELKSTGRTGLKEILGNIIPSLTMPALGGGGTSASVRPIAIRGLSGDYVLVLVNGKRRHTTSLINNLSRVSGGSTPVDIDLIPTSAVGRIEVLRDGAAAQYGSDAISGVINIILDNTKQGGDLSLTGGQQYEGGGDLYQVAGSYGAGIGDSGFVRIAAEAKYHDRAKSVAEAIPYVYPLVNGQPDPREADTDHVIAGGYGRSNRDKIVNTSYNAELPLGDDTTLYSFSTLSYRNIKDARGAYVASPTGYGGQANAQGSSVLPDLYPAGFQAYRRIWEWDWQAALGLRTQLAGWAVDLSTSYGRDAVKLGAENTLNPSLGPDSKADFFMGRQKQDLWVNNIDVSREFEVGFAKPLNVAFGVEHRWERFQNVAGEPDSYRDGGYVIPDDGSAFGDLYAGRSPSPGLVSFTGTSPADATSLSRNNLAAYLDLATDVTPGWFVGLAGRFEHYSDSAGNTFSAKASTRIEMAPGLAVRGGVNTGFRAPSLAQTGFSTTQNTVTVIGDERVSTTSKFLPVNSVAAQALGAKPLKPEKSLNFTAGLTYENGPLRLTVDAYQIRIDDRIVKTEFLGTASNGGSAVKAILEANGVDDVDSAQFFTNAIDTRTRGIDVVGEYTLDTAALGTFRLSAAYSYNRTKILHVIDNPAELSSLNVTLFGRQAQRDLVVALPRSKVVLTSNWSSGPVKALLRATRFGQYTESSNVAASDRTFGAKWVTDAEVGYQFTEALDLAVGANNLFNVRPDKNGAIAWDGSGQYGSFAPFGLNGGFWYARIGLKF</sequence>
<proteinExistence type="inferred from homology"/>
<reference evidence="13 14" key="1">
    <citation type="submission" date="2014-03" db="EMBL/GenBank/DDBJ databases">
        <title>Whole genome sequence of Novosphingobium resinovorum KF1.</title>
        <authorList>
            <person name="Gan H.M."/>
            <person name="Gan H.Y."/>
            <person name="Chew T.H."/>
            <person name="Savka M.A."/>
        </authorList>
    </citation>
    <scope>NUCLEOTIDE SEQUENCE [LARGE SCALE GENOMIC DNA]</scope>
    <source>
        <strain evidence="13 14">KF1</strain>
    </source>
</reference>
<evidence type="ECO:0000256" key="5">
    <source>
        <dbReference type="ARBA" id="ARBA00023077"/>
    </source>
</evidence>
<dbReference type="PANTHER" id="PTHR47234">
    <property type="match status" value="1"/>
</dbReference>
<feature type="signal peptide" evidence="10">
    <location>
        <begin position="1"/>
        <end position="23"/>
    </location>
</feature>
<accession>A0A031K4X7</accession>
<dbReference type="EMBL" id="JFYZ01000001">
    <property type="protein sequence ID" value="EZP84264.1"/>
    <property type="molecule type" value="Genomic_DNA"/>
</dbReference>
<dbReference type="Gene3D" id="2.40.170.20">
    <property type="entry name" value="TonB-dependent receptor, beta-barrel domain"/>
    <property type="match status" value="1"/>
</dbReference>
<dbReference type="eggNOG" id="COG4771">
    <property type="taxonomic scope" value="Bacteria"/>
</dbReference>
<keyword evidence="6 8" id="KW-0472">Membrane</keyword>
<dbReference type="AlphaFoldDB" id="A0A031K4X7"/>
<name>A0A031K4X7_9SPHN</name>
<comment type="subcellular location">
    <subcellularLocation>
        <location evidence="1 8">Cell outer membrane</location>
        <topology evidence="1 8">Multi-pass membrane protein</topology>
    </subcellularLocation>
</comment>
<keyword evidence="4 8" id="KW-0812">Transmembrane</keyword>
<gene>
    <name evidence="13" type="ORF">BV97_00015</name>
</gene>
<feature type="domain" description="TonB-dependent receptor plug" evidence="12">
    <location>
        <begin position="64"/>
        <end position="185"/>
    </location>
</feature>
<dbReference type="PROSITE" id="PS52016">
    <property type="entry name" value="TONB_DEPENDENT_REC_3"/>
    <property type="match status" value="1"/>
</dbReference>
<evidence type="ECO:0000256" key="8">
    <source>
        <dbReference type="PROSITE-ProRule" id="PRU01360"/>
    </source>
</evidence>
<comment type="caution">
    <text evidence="13">The sequence shown here is derived from an EMBL/GenBank/DDBJ whole genome shotgun (WGS) entry which is preliminary data.</text>
</comment>
<evidence type="ECO:0000313" key="13">
    <source>
        <dbReference type="EMBL" id="EZP84264.1"/>
    </source>
</evidence>
<dbReference type="InterPro" id="IPR000531">
    <property type="entry name" value="Beta-barrel_TonB"/>
</dbReference>
<dbReference type="GO" id="GO:0009279">
    <property type="term" value="C:cell outer membrane"/>
    <property type="evidence" value="ECO:0007669"/>
    <property type="project" value="UniProtKB-SubCell"/>
</dbReference>
<evidence type="ECO:0000259" key="12">
    <source>
        <dbReference type="Pfam" id="PF07715"/>
    </source>
</evidence>
<evidence type="ECO:0000256" key="2">
    <source>
        <dbReference type="ARBA" id="ARBA00022448"/>
    </source>
</evidence>
<feature type="domain" description="TonB-dependent receptor-like beta-barrel" evidence="11">
    <location>
        <begin position="304"/>
        <end position="809"/>
    </location>
</feature>
<dbReference type="PANTHER" id="PTHR47234:SF3">
    <property type="entry name" value="SECRETIN_TONB SHORT N-TERMINAL DOMAIN-CONTAINING PROTEIN"/>
    <property type="match status" value="1"/>
</dbReference>
<evidence type="ECO:0000256" key="1">
    <source>
        <dbReference type="ARBA" id="ARBA00004571"/>
    </source>
</evidence>
<dbReference type="SUPFAM" id="SSF56935">
    <property type="entry name" value="Porins"/>
    <property type="match status" value="1"/>
</dbReference>
<evidence type="ECO:0000256" key="7">
    <source>
        <dbReference type="ARBA" id="ARBA00023237"/>
    </source>
</evidence>
<dbReference type="PATRIC" id="fig|158500.4.peg.16"/>
<keyword evidence="5 9" id="KW-0798">TonB box</keyword>
<dbReference type="Pfam" id="PF00593">
    <property type="entry name" value="TonB_dep_Rec_b-barrel"/>
    <property type="match status" value="1"/>
</dbReference>
<evidence type="ECO:0000256" key="4">
    <source>
        <dbReference type="ARBA" id="ARBA00022692"/>
    </source>
</evidence>
<dbReference type="InterPro" id="IPR039426">
    <property type="entry name" value="TonB-dep_rcpt-like"/>
</dbReference>
<keyword evidence="13" id="KW-0675">Receptor</keyword>
<evidence type="ECO:0000313" key="14">
    <source>
        <dbReference type="Proteomes" id="UP000024329"/>
    </source>
</evidence>
<dbReference type="RefSeq" id="WP_036522329.1">
    <property type="nucleotide sequence ID" value="NZ_JFYZ01000001.1"/>
</dbReference>
<feature type="chain" id="PRO_5001552108" evidence="10">
    <location>
        <begin position="24"/>
        <end position="849"/>
    </location>
</feature>
<keyword evidence="3 8" id="KW-1134">Transmembrane beta strand</keyword>
<dbReference type="InterPro" id="IPR037066">
    <property type="entry name" value="Plug_dom_sf"/>
</dbReference>
<organism evidence="13 14">
    <name type="scientific">Novosphingobium resinovorum</name>
    <dbReference type="NCBI Taxonomy" id="158500"/>
    <lineage>
        <taxon>Bacteria</taxon>
        <taxon>Pseudomonadati</taxon>
        <taxon>Pseudomonadota</taxon>
        <taxon>Alphaproteobacteria</taxon>
        <taxon>Sphingomonadales</taxon>
        <taxon>Sphingomonadaceae</taxon>
        <taxon>Novosphingobium</taxon>
    </lineage>
</organism>
<keyword evidence="2 8" id="KW-0813">Transport</keyword>
<dbReference type="CDD" id="cd01347">
    <property type="entry name" value="ligand_gated_channel"/>
    <property type="match status" value="1"/>
</dbReference>
<evidence type="ECO:0000256" key="6">
    <source>
        <dbReference type="ARBA" id="ARBA00023136"/>
    </source>
</evidence>
<evidence type="ECO:0000256" key="9">
    <source>
        <dbReference type="RuleBase" id="RU003357"/>
    </source>
</evidence>
<evidence type="ECO:0000259" key="11">
    <source>
        <dbReference type="Pfam" id="PF00593"/>
    </source>
</evidence>
<keyword evidence="7 8" id="KW-0998">Cell outer membrane</keyword>
<comment type="similarity">
    <text evidence="8 9">Belongs to the TonB-dependent receptor family.</text>
</comment>
<evidence type="ECO:0000256" key="10">
    <source>
        <dbReference type="SAM" id="SignalP"/>
    </source>
</evidence>
<dbReference type="STRING" id="158500.BES08_00360"/>
<protein>
    <submittedName>
        <fullName evidence="13">TonB-dependent receptor</fullName>
    </submittedName>
</protein>
<dbReference type="InterPro" id="IPR012910">
    <property type="entry name" value="Plug_dom"/>
</dbReference>
<dbReference type="Pfam" id="PF07715">
    <property type="entry name" value="Plug"/>
    <property type="match status" value="1"/>
</dbReference>
<evidence type="ECO:0000256" key="3">
    <source>
        <dbReference type="ARBA" id="ARBA00022452"/>
    </source>
</evidence>
<dbReference type="Proteomes" id="UP000024329">
    <property type="component" value="Unassembled WGS sequence"/>
</dbReference>
<keyword evidence="10" id="KW-0732">Signal</keyword>
<dbReference type="Gene3D" id="2.170.130.10">
    <property type="entry name" value="TonB-dependent receptor, plug domain"/>
    <property type="match status" value="1"/>
</dbReference>
<dbReference type="InterPro" id="IPR036942">
    <property type="entry name" value="Beta-barrel_TonB_sf"/>
</dbReference>